<dbReference type="AlphaFoldDB" id="A0AAW0CRB0"/>
<accession>A0AAW0CRB0</accession>
<organism evidence="2 3">
    <name type="scientific">Paramarasmius palmivorus</name>
    <dbReference type="NCBI Taxonomy" id="297713"/>
    <lineage>
        <taxon>Eukaryota</taxon>
        <taxon>Fungi</taxon>
        <taxon>Dikarya</taxon>
        <taxon>Basidiomycota</taxon>
        <taxon>Agaricomycotina</taxon>
        <taxon>Agaricomycetes</taxon>
        <taxon>Agaricomycetidae</taxon>
        <taxon>Agaricales</taxon>
        <taxon>Marasmiineae</taxon>
        <taxon>Marasmiaceae</taxon>
        <taxon>Paramarasmius</taxon>
    </lineage>
</organism>
<keyword evidence="3" id="KW-1185">Reference proteome</keyword>
<evidence type="ECO:0000256" key="1">
    <source>
        <dbReference type="SAM" id="MobiDB-lite"/>
    </source>
</evidence>
<comment type="caution">
    <text evidence="2">The sequence shown here is derived from an EMBL/GenBank/DDBJ whole genome shotgun (WGS) entry which is preliminary data.</text>
</comment>
<proteinExistence type="predicted"/>
<name>A0AAW0CRB0_9AGAR</name>
<sequence length="462" mass="52298">MKFTSVFASIGKKLLKKAGRVKPESVINEQEQDATFGPVDVVDSGSPIIPELSFGEHIGIDVDAWMPGAFDASVAETKESYPTIPSLTTDSETVSPSSQPSVVGTIDTATSSFSRSERISFGCANSDALDLQSPGCVEDRYVSLMSLVECYEDREVVAVSSDAEKATDKKCRSVQEVLDSPHLDDLDDYRNVKIPESSAIYSVPYTQVRDLMWAQETKLQSLQRQVEQQKLAIQEKNDLIAALQGPVESSKELQAPTCTPDEKDEEIDYLEWRLTVKDRKINTAREDNCILLEERDNARAQCTELQTRFRAVNKELWDLKDTIYLTNKTRVVQEMERLKCESDAKDQRIANLENEVNKLRQLLDFQRRHDSQDSGLDTDEEEVDNTSEHRIPLPGNYDINGYPEARLNRYGQRVLQFKHLPLEVVDTEEQDIQESRDSRGCALDVDRMFQSAYKGEDSEDED</sequence>
<dbReference type="EMBL" id="JAYKXP010000032">
    <property type="protein sequence ID" value="KAK7041674.1"/>
    <property type="molecule type" value="Genomic_DNA"/>
</dbReference>
<protein>
    <submittedName>
        <fullName evidence="2">Uncharacterized protein</fullName>
    </submittedName>
</protein>
<evidence type="ECO:0000313" key="3">
    <source>
        <dbReference type="Proteomes" id="UP001383192"/>
    </source>
</evidence>
<evidence type="ECO:0000313" key="2">
    <source>
        <dbReference type="EMBL" id="KAK7041674.1"/>
    </source>
</evidence>
<feature type="compositionally biased region" description="Acidic residues" evidence="1">
    <location>
        <begin position="376"/>
        <end position="385"/>
    </location>
</feature>
<gene>
    <name evidence="2" type="ORF">VNI00_008963</name>
</gene>
<dbReference type="Proteomes" id="UP001383192">
    <property type="component" value="Unassembled WGS sequence"/>
</dbReference>
<feature type="region of interest" description="Disordered" evidence="1">
    <location>
        <begin position="368"/>
        <end position="397"/>
    </location>
</feature>
<reference evidence="2 3" key="1">
    <citation type="submission" date="2024-01" db="EMBL/GenBank/DDBJ databases">
        <title>A draft genome for a cacao thread blight-causing isolate of Paramarasmius palmivorus.</title>
        <authorList>
            <person name="Baruah I.K."/>
            <person name="Bukari Y."/>
            <person name="Amoako-Attah I."/>
            <person name="Meinhardt L.W."/>
            <person name="Bailey B.A."/>
            <person name="Cohen S.P."/>
        </authorList>
    </citation>
    <scope>NUCLEOTIDE SEQUENCE [LARGE SCALE GENOMIC DNA]</scope>
    <source>
        <strain evidence="2 3">GH-12</strain>
    </source>
</reference>